<feature type="transmembrane region" description="Helical" evidence="16">
    <location>
        <begin position="671"/>
        <end position="692"/>
    </location>
</feature>
<feature type="domain" description="FeoB-type G" evidence="17">
    <location>
        <begin position="14"/>
        <end position="176"/>
    </location>
</feature>
<evidence type="ECO:0000256" key="16">
    <source>
        <dbReference type="RuleBase" id="RU362098"/>
    </source>
</evidence>
<feature type="binding site" evidence="15">
    <location>
        <position position="36"/>
    </location>
    <ligand>
        <name>Mg(2+)</name>
        <dbReference type="ChEBI" id="CHEBI:18420"/>
        <label>2</label>
    </ligand>
</feature>
<keyword evidence="15" id="KW-0460">Magnesium</keyword>
<comment type="subcellular location">
    <subcellularLocation>
        <location evidence="1 16">Cell inner membrane</location>
        <topology evidence="1 16">Multi-pass membrane protein</topology>
    </subcellularLocation>
</comment>
<dbReference type="EMBL" id="MFNE01000011">
    <property type="protein sequence ID" value="OGG96548.1"/>
    <property type="molecule type" value="Genomic_DNA"/>
</dbReference>
<keyword evidence="4 16" id="KW-0410">Iron transport</keyword>
<dbReference type="Gene3D" id="3.40.50.300">
    <property type="entry name" value="P-loop containing nucleotide triphosphate hydrolases"/>
    <property type="match status" value="1"/>
</dbReference>
<feature type="transmembrane region" description="Helical" evidence="16">
    <location>
        <begin position="282"/>
        <end position="311"/>
    </location>
</feature>
<evidence type="ECO:0000256" key="8">
    <source>
        <dbReference type="ARBA" id="ARBA00022989"/>
    </source>
</evidence>
<keyword evidence="6 16" id="KW-0812">Transmembrane</keyword>
<feature type="transmembrane region" description="Helical" evidence="16">
    <location>
        <begin position="366"/>
        <end position="391"/>
    </location>
</feature>
<feature type="transmembrane region" description="Helical" evidence="16">
    <location>
        <begin position="397"/>
        <end position="417"/>
    </location>
</feature>
<proteinExistence type="inferred from homology"/>
<evidence type="ECO:0000259" key="17">
    <source>
        <dbReference type="PROSITE" id="PS51711"/>
    </source>
</evidence>
<feature type="binding site" evidence="15">
    <location>
        <position position="35"/>
    </location>
    <ligand>
        <name>Mg(2+)</name>
        <dbReference type="ChEBI" id="CHEBI:18420"/>
        <label>2</label>
    </ligand>
</feature>
<dbReference type="InterPro" id="IPR050860">
    <property type="entry name" value="FeoB_GTPase"/>
</dbReference>
<dbReference type="AlphaFoldDB" id="A0A1F6GEN7"/>
<dbReference type="InterPro" id="IPR027417">
    <property type="entry name" value="P-loop_NTPase"/>
</dbReference>
<evidence type="ECO:0000256" key="9">
    <source>
        <dbReference type="ARBA" id="ARBA00023004"/>
    </source>
</evidence>
<dbReference type="NCBIfam" id="TIGR00437">
    <property type="entry name" value="feoB"/>
    <property type="match status" value="1"/>
</dbReference>
<accession>A0A1F6GEN7</accession>
<dbReference type="GO" id="GO:0005525">
    <property type="term" value="F:GTP binding"/>
    <property type="evidence" value="ECO:0007669"/>
    <property type="project" value="UniProtKB-KW"/>
</dbReference>
<dbReference type="PROSITE" id="PS51711">
    <property type="entry name" value="G_FEOB"/>
    <property type="match status" value="1"/>
</dbReference>
<feature type="transmembrane region" description="Helical" evidence="16">
    <location>
        <begin position="455"/>
        <end position="473"/>
    </location>
</feature>
<dbReference type="GO" id="GO:0046872">
    <property type="term" value="F:metal ion binding"/>
    <property type="evidence" value="ECO:0007669"/>
    <property type="project" value="UniProtKB-KW"/>
</dbReference>
<gene>
    <name evidence="18" type="ORF">A2527_01275</name>
</gene>
<keyword evidence="7 14" id="KW-0547">Nucleotide-binding</keyword>
<evidence type="ECO:0000256" key="14">
    <source>
        <dbReference type="PIRSR" id="PIRSR603373-1"/>
    </source>
</evidence>
<keyword evidence="5" id="KW-0997">Cell inner membrane</keyword>
<dbReference type="Pfam" id="PF02421">
    <property type="entry name" value="FeoB_N"/>
    <property type="match status" value="1"/>
</dbReference>
<sequence>MNRIELGFVPKVDHVHVGLIGNPNCGKTTLFNLLTGIRQKVGNWPGVTVERKSAILEAAGAKIELVDLPGTYSLVPQSLDERVVKDYLESGEVEVVVNLVDATNLERSLYLTSQILELGLPVVVGLNMMDALEKTGRVIDQDALSARLGCPVVPLIARKKQGAPELLKKIFTAASDKRQPAPISFGEEAEDRLEWVGQVAKEVVKQKRPIQAALSDQVDRLLLNRYLGLPIFLFAMYAVFFISINLSAPFIDLIDQVAGALLVHGLGDWIEASTGQAWVRLLIAEGIGGGVQTVLTFIPPIGFLFLCLSFLEDSGYMARAMVILDSGVRKLGIPGKAVVPMIVGFGCSVPALMATRTLEEERDRRLTLAMVPFMSCGAKLPVYAMFAAAFFPWGGENLVFALYLIGILVGIGTGLMLKRLIFVGKPAPLLVELPGYHLPSPASVLFTTWMRLKRFLLEAGKLIVMVVTLLTLLNSVGTDFSFGNQNSEKSLLAQVGKGITPVFYGMGITDENWPATVGIFSGIFAKEAIIGTLDAMYSSLERANHEPEPHVPVAERLNEAFDHFPSELAKVFGQSPLGLDLSVINNQEQAAKEMNVRVGSFGVMARYFDGQAGAFSYLLWVLLYAPCVAATAALKRESGNRWTWFTLVYMTGLAWSFSTLFYQIARFSVHPLSSIGWIGVVLMLFLGLAYFLNRFGKEVLAANYRASEEHSCSVPGCKGCG</sequence>
<evidence type="ECO:0000256" key="5">
    <source>
        <dbReference type="ARBA" id="ARBA00022519"/>
    </source>
</evidence>
<keyword evidence="11 14" id="KW-0342">GTP-binding</keyword>
<keyword evidence="3" id="KW-1003">Cell membrane</keyword>
<evidence type="ECO:0000256" key="13">
    <source>
        <dbReference type="NCBIfam" id="TIGR00437"/>
    </source>
</evidence>
<evidence type="ECO:0000256" key="10">
    <source>
        <dbReference type="ARBA" id="ARBA00023065"/>
    </source>
</evidence>
<evidence type="ECO:0000256" key="1">
    <source>
        <dbReference type="ARBA" id="ARBA00004429"/>
    </source>
</evidence>
<comment type="caution">
    <text evidence="18">The sequence shown here is derived from an EMBL/GenBank/DDBJ whole genome shotgun (WGS) entry which is preliminary data.</text>
</comment>
<evidence type="ECO:0000256" key="12">
    <source>
        <dbReference type="ARBA" id="ARBA00023136"/>
    </source>
</evidence>
<dbReference type="STRING" id="1817772.A2527_01275"/>
<name>A0A1F6GEN7_9PROT</name>
<evidence type="ECO:0000256" key="2">
    <source>
        <dbReference type="ARBA" id="ARBA00022448"/>
    </source>
</evidence>
<dbReference type="InterPro" id="IPR003373">
    <property type="entry name" value="Fe2_transport_prot-B"/>
</dbReference>
<feature type="transmembrane region" description="Helical" evidence="16">
    <location>
        <begin position="646"/>
        <end position="665"/>
    </location>
</feature>
<dbReference type="Pfam" id="PF07664">
    <property type="entry name" value="FeoB_C"/>
    <property type="match status" value="1"/>
</dbReference>
<feature type="binding site" evidence="14">
    <location>
        <begin position="21"/>
        <end position="28"/>
    </location>
    <ligand>
        <name>GTP</name>
        <dbReference type="ChEBI" id="CHEBI:37565"/>
        <label>1</label>
    </ligand>
</feature>
<keyword evidence="10" id="KW-0406">Ion transport</keyword>
<keyword evidence="12 16" id="KW-0472">Membrane</keyword>
<dbReference type="PRINTS" id="PR00326">
    <property type="entry name" value="GTP1OBG"/>
</dbReference>
<dbReference type="InterPro" id="IPR030389">
    <property type="entry name" value="G_FEOB_dom"/>
</dbReference>
<comment type="function">
    <text evidence="16">Probable transporter of a GTP-driven Fe(2+) uptake system.</text>
</comment>
<evidence type="ECO:0000256" key="4">
    <source>
        <dbReference type="ARBA" id="ARBA00022496"/>
    </source>
</evidence>
<feature type="transmembrane region" description="Helical" evidence="16">
    <location>
        <begin position="226"/>
        <end position="244"/>
    </location>
</feature>
<evidence type="ECO:0000256" key="3">
    <source>
        <dbReference type="ARBA" id="ARBA00022475"/>
    </source>
</evidence>
<dbReference type="Proteomes" id="UP000178449">
    <property type="component" value="Unassembled WGS sequence"/>
</dbReference>
<feature type="binding site" evidence="15">
    <location>
        <position position="32"/>
    </location>
    <ligand>
        <name>Mg(2+)</name>
        <dbReference type="ChEBI" id="CHEBI:18420"/>
        <label>2</label>
    </ligand>
</feature>
<dbReference type="InterPro" id="IPR011640">
    <property type="entry name" value="Fe2_transport_prot_B_C"/>
</dbReference>
<dbReference type="Pfam" id="PF07670">
    <property type="entry name" value="Gate"/>
    <property type="match status" value="2"/>
</dbReference>
<evidence type="ECO:0000313" key="19">
    <source>
        <dbReference type="Proteomes" id="UP000178449"/>
    </source>
</evidence>
<feature type="binding site" evidence="14">
    <location>
        <begin position="46"/>
        <end position="50"/>
    </location>
    <ligand>
        <name>GTP</name>
        <dbReference type="ChEBI" id="CHEBI:37565"/>
        <label>1</label>
    </ligand>
</feature>
<evidence type="ECO:0000256" key="11">
    <source>
        <dbReference type="ARBA" id="ARBA00023134"/>
    </source>
</evidence>
<feature type="transmembrane region" description="Helical" evidence="16">
    <location>
        <begin position="331"/>
        <end position="354"/>
    </location>
</feature>
<reference evidence="18 19" key="1">
    <citation type="journal article" date="2016" name="Nat. Commun.">
        <title>Thousands of microbial genomes shed light on interconnected biogeochemical processes in an aquifer system.</title>
        <authorList>
            <person name="Anantharaman K."/>
            <person name="Brown C.T."/>
            <person name="Hug L.A."/>
            <person name="Sharon I."/>
            <person name="Castelle C.J."/>
            <person name="Probst A.J."/>
            <person name="Thomas B.C."/>
            <person name="Singh A."/>
            <person name="Wilkins M.J."/>
            <person name="Karaoz U."/>
            <person name="Brodie E.L."/>
            <person name="Williams K.H."/>
            <person name="Hubbard S.S."/>
            <person name="Banfield J.F."/>
        </authorList>
    </citation>
    <scope>NUCLEOTIDE SEQUENCE [LARGE SCALE GENOMIC DNA]</scope>
</reference>
<evidence type="ECO:0000256" key="15">
    <source>
        <dbReference type="PIRSR" id="PIRSR603373-2"/>
    </source>
</evidence>
<dbReference type="CDD" id="cd01879">
    <property type="entry name" value="FeoB"/>
    <property type="match status" value="1"/>
</dbReference>
<keyword evidence="9 16" id="KW-0408">Iron</keyword>
<protein>
    <recommendedName>
        <fullName evidence="13 16">Ferrous iron transport protein B</fullName>
    </recommendedName>
</protein>
<dbReference type="PANTHER" id="PTHR43185">
    <property type="entry name" value="FERROUS IRON TRANSPORT PROTEIN B"/>
    <property type="match status" value="1"/>
</dbReference>
<evidence type="ECO:0000313" key="18">
    <source>
        <dbReference type="EMBL" id="OGG96548.1"/>
    </source>
</evidence>
<dbReference type="InterPro" id="IPR011642">
    <property type="entry name" value="Gate_dom"/>
</dbReference>
<dbReference type="PANTHER" id="PTHR43185:SF1">
    <property type="entry name" value="FE(2+) TRANSPORTER FEOB"/>
    <property type="match status" value="1"/>
</dbReference>
<dbReference type="GO" id="GO:0005886">
    <property type="term" value="C:plasma membrane"/>
    <property type="evidence" value="ECO:0007669"/>
    <property type="project" value="UniProtKB-SubCell"/>
</dbReference>
<feature type="transmembrane region" description="Helical" evidence="16">
    <location>
        <begin position="614"/>
        <end position="634"/>
    </location>
</feature>
<feature type="binding site" evidence="14">
    <location>
        <begin position="127"/>
        <end position="130"/>
    </location>
    <ligand>
        <name>GTP</name>
        <dbReference type="ChEBI" id="CHEBI:37565"/>
        <label>1</label>
    </ligand>
</feature>
<keyword evidence="15" id="KW-0479">Metal-binding</keyword>
<dbReference type="GO" id="GO:0015093">
    <property type="term" value="F:ferrous iron transmembrane transporter activity"/>
    <property type="evidence" value="ECO:0007669"/>
    <property type="project" value="UniProtKB-UniRule"/>
</dbReference>
<dbReference type="FunFam" id="3.40.50.300:FF:000426">
    <property type="entry name" value="Ferrous iron transport protein B"/>
    <property type="match status" value="1"/>
</dbReference>
<evidence type="ECO:0000256" key="7">
    <source>
        <dbReference type="ARBA" id="ARBA00022741"/>
    </source>
</evidence>
<organism evidence="18 19">
    <name type="scientific">Candidatus Lambdaproteobacteria bacterium RIFOXYD2_FULL_50_16</name>
    <dbReference type="NCBI Taxonomy" id="1817772"/>
    <lineage>
        <taxon>Bacteria</taxon>
        <taxon>Pseudomonadati</taxon>
        <taxon>Pseudomonadota</taxon>
        <taxon>Candidatus Lambdaproteobacteria</taxon>
    </lineage>
</organism>
<dbReference type="SUPFAM" id="SSF52540">
    <property type="entry name" value="P-loop containing nucleoside triphosphate hydrolases"/>
    <property type="match status" value="1"/>
</dbReference>
<keyword evidence="8 16" id="KW-1133">Transmembrane helix</keyword>
<comment type="similarity">
    <text evidence="16">Belongs to the TRAFAC class TrmE-Era-EngA-EngB-Septin-like GTPase superfamily. FeoB GTPase (TC 9.A.8) family.</text>
</comment>
<feature type="binding site" evidence="14">
    <location>
        <begin position="67"/>
        <end position="70"/>
    </location>
    <ligand>
        <name>GTP</name>
        <dbReference type="ChEBI" id="CHEBI:37565"/>
        <label>1</label>
    </ligand>
</feature>
<dbReference type="InterPro" id="IPR006073">
    <property type="entry name" value="GTP-bd"/>
</dbReference>
<evidence type="ECO:0000256" key="6">
    <source>
        <dbReference type="ARBA" id="ARBA00022692"/>
    </source>
</evidence>
<keyword evidence="2 16" id="KW-0813">Transport</keyword>